<accession>A0ABV0K0H4</accession>
<keyword evidence="3" id="KW-0645">Protease</keyword>
<proteinExistence type="inferred from homology"/>
<dbReference type="EMBL" id="JAMPKX010000001">
    <property type="protein sequence ID" value="MEP0945467.1"/>
    <property type="molecule type" value="Genomic_DNA"/>
</dbReference>
<dbReference type="Gene3D" id="3.50.80.20">
    <property type="entry name" value="D-Ala-D-Ala carboxypeptidase C, peptidase S13"/>
    <property type="match status" value="1"/>
</dbReference>
<organism evidence="3 4">
    <name type="scientific">Leptolyngbya subtilissima DQ-A4</name>
    <dbReference type="NCBI Taxonomy" id="2933933"/>
    <lineage>
        <taxon>Bacteria</taxon>
        <taxon>Bacillati</taxon>
        <taxon>Cyanobacteriota</taxon>
        <taxon>Cyanophyceae</taxon>
        <taxon>Leptolyngbyales</taxon>
        <taxon>Leptolyngbyaceae</taxon>
        <taxon>Leptolyngbya group</taxon>
        <taxon>Leptolyngbya</taxon>
    </lineage>
</organism>
<dbReference type="GO" id="GO:0009002">
    <property type="term" value="F:serine-type D-Ala-D-Ala carboxypeptidase activity"/>
    <property type="evidence" value="ECO:0007669"/>
    <property type="project" value="UniProtKB-EC"/>
</dbReference>
<dbReference type="SUPFAM" id="SSF56601">
    <property type="entry name" value="beta-lactamase/transpeptidase-like"/>
    <property type="match status" value="1"/>
</dbReference>
<dbReference type="InterPro" id="IPR012338">
    <property type="entry name" value="Beta-lactam/transpept-like"/>
</dbReference>
<protein>
    <submittedName>
        <fullName evidence="3">D-alanyl-D-alanine carboxypeptidase</fullName>
        <ecNumber evidence="3">3.4.16.4</ecNumber>
    </submittedName>
</protein>
<dbReference type="InterPro" id="IPR000667">
    <property type="entry name" value="Peptidase_S13"/>
</dbReference>
<dbReference type="Pfam" id="PF02113">
    <property type="entry name" value="Peptidase_S13"/>
    <property type="match status" value="2"/>
</dbReference>
<dbReference type="RefSeq" id="WP_313887169.1">
    <property type="nucleotide sequence ID" value="NZ_JAMPKX010000001.1"/>
</dbReference>
<dbReference type="PANTHER" id="PTHR30023">
    <property type="entry name" value="D-ALANYL-D-ALANINE CARBOXYPEPTIDASE"/>
    <property type="match status" value="1"/>
</dbReference>
<keyword evidence="4" id="KW-1185">Reference proteome</keyword>
<sequence length="448" mass="47624">MTSLSLMALPLGLFSILLGMGEPKPLQPSGLNPAALQIEWQSPWIAELARDPVVEAIVADYVAGLQRQGWSVPDQGVWIQVGQSAIAEHRGDVLMPAASLTKLATTLAALKTWPLDHHFETRVGMRGTLQADGVLDGDLVIQGSGDPLFVWEEGIVLANRLQELGIQRVTGEILVSGSFTMNFGEEPTDSLADLQQVMSASTWTWEARQAYANLPPGTPQPSLEIVGTARWVPAAELETSDVEWVVQHQSLPLVALLKAMNIYSNNVMAEMVASLAGGPGPVMTKATAAAELPPGELSLVNGSGLGVDNQMSARAAVAMTVAIQRELSGQGFSVADVLPVSGEDMGTLIDRRIPATAAVKTGSLAEVSALAGMVPTAEKGPVWFAIINKGWDIPDLRVQQDQLLQAIQAHWGAAEAPADLRTKVVMQTGPFRYGDPSRNQVAEEVASE</sequence>
<evidence type="ECO:0000256" key="2">
    <source>
        <dbReference type="ARBA" id="ARBA00022801"/>
    </source>
</evidence>
<evidence type="ECO:0000313" key="4">
    <source>
        <dbReference type="Proteomes" id="UP001482513"/>
    </source>
</evidence>
<comment type="similarity">
    <text evidence="1">Belongs to the peptidase S13 family.</text>
</comment>
<gene>
    <name evidence="3" type="ORF">NC992_01145</name>
</gene>
<dbReference type="Proteomes" id="UP001482513">
    <property type="component" value="Unassembled WGS sequence"/>
</dbReference>
<dbReference type="PRINTS" id="PR00922">
    <property type="entry name" value="DADACBPTASE3"/>
</dbReference>
<name>A0ABV0K0H4_9CYAN</name>
<keyword evidence="3" id="KW-0121">Carboxypeptidase</keyword>
<dbReference type="PANTHER" id="PTHR30023:SF0">
    <property type="entry name" value="PENICILLIN-SENSITIVE CARBOXYPEPTIDASE A"/>
    <property type="match status" value="1"/>
</dbReference>
<dbReference type="Gene3D" id="3.40.710.10">
    <property type="entry name" value="DD-peptidase/beta-lactamase superfamily"/>
    <property type="match status" value="1"/>
</dbReference>
<evidence type="ECO:0000313" key="3">
    <source>
        <dbReference type="EMBL" id="MEP0945467.1"/>
    </source>
</evidence>
<keyword evidence="2 3" id="KW-0378">Hydrolase</keyword>
<comment type="caution">
    <text evidence="3">The sequence shown here is derived from an EMBL/GenBank/DDBJ whole genome shotgun (WGS) entry which is preliminary data.</text>
</comment>
<dbReference type="EC" id="3.4.16.4" evidence="3"/>
<reference evidence="3 4" key="1">
    <citation type="submission" date="2022-04" db="EMBL/GenBank/DDBJ databases">
        <title>Positive selection, recombination, and allopatry shape intraspecific diversity of widespread and dominant cyanobacteria.</title>
        <authorList>
            <person name="Wei J."/>
            <person name="Shu W."/>
            <person name="Hu C."/>
        </authorList>
    </citation>
    <scope>NUCLEOTIDE SEQUENCE [LARGE SCALE GENOMIC DNA]</scope>
    <source>
        <strain evidence="3 4">DQ-A4</strain>
    </source>
</reference>
<evidence type="ECO:0000256" key="1">
    <source>
        <dbReference type="ARBA" id="ARBA00006096"/>
    </source>
</evidence>